<dbReference type="InterPro" id="IPR016181">
    <property type="entry name" value="Acyl_CoA_acyltransferase"/>
</dbReference>
<comment type="caution">
    <text evidence="2">The sequence shown here is derived from an EMBL/GenBank/DDBJ whole genome shotgun (WGS) entry which is preliminary data.</text>
</comment>
<accession>A3VE91</accession>
<dbReference type="Proteomes" id="UP000002931">
    <property type="component" value="Unassembled WGS sequence"/>
</dbReference>
<dbReference type="EMBL" id="AAMT01000005">
    <property type="protein sequence ID" value="EAQ13229.1"/>
    <property type="molecule type" value="Genomic_DNA"/>
</dbReference>
<proteinExistence type="predicted"/>
<gene>
    <name evidence="2" type="ORF">RB2654_09174</name>
</gene>
<dbReference type="AlphaFoldDB" id="A3VE91"/>
<reference evidence="2 3" key="1">
    <citation type="journal article" date="2010" name="J. Bacteriol.">
        <title>Genome sequences of Pelagibaca bermudensis HTCC2601T and Maritimibacter alkaliphilus HTCC2654T, the type strains of two marine Roseobacter genera.</title>
        <authorList>
            <person name="Thrash J.C."/>
            <person name="Cho J.C."/>
            <person name="Ferriera S."/>
            <person name="Johnson J."/>
            <person name="Vergin K.L."/>
            <person name="Giovannoni S.J."/>
        </authorList>
    </citation>
    <scope>NUCLEOTIDE SEQUENCE [LARGE SCALE GENOMIC DNA]</scope>
    <source>
        <strain evidence="2 3">HTCC2654</strain>
    </source>
</reference>
<sequence length="358" mass="40154">MQADIIRPDELDADMVAVWRGFQAADRDLQSPFFTPDFCRIVGTVRPKDTRVAVLHDQGAIQGFFAFHKQRFGRLAPLAGQISDYHGVVAAPGTRPDMGMVLKAAGAKAYDFNHAPRSQSAFADHAFRETTSPYIDLSGGFDAWADARRSNNRSFRDLGRRSRKLERDHGAITFVANDRSDLAWQSFLDWKRASLAAMGVKFILGAGWASDVAEAIRATDTPEFAGQTSALYAGETCVAVHFGMRSAHTLHWWFPSYDEEYRKTSPGLILILETLKQMEAEGRRELDFGRGDQRYKTDFMTHERALVEGSMERPVSLIGAPRRLRKQLQVMADRLPSPKVPEFTRRAGDRILAAGRIF</sequence>
<dbReference type="Pfam" id="PF13480">
    <property type="entry name" value="Acetyltransf_6"/>
    <property type="match status" value="1"/>
</dbReference>
<feature type="domain" description="BioF2-like acetyltransferase" evidence="1">
    <location>
        <begin position="156"/>
        <end position="296"/>
    </location>
</feature>
<keyword evidence="3" id="KW-1185">Reference proteome</keyword>
<dbReference type="Gene3D" id="3.40.630.30">
    <property type="match status" value="1"/>
</dbReference>
<protein>
    <recommendedName>
        <fullName evidence="1">BioF2-like acetyltransferase domain-containing protein</fullName>
    </recommendedName>
</protein>
<evidence type="ECO:0000259" key="1">
    <source>
        <dbReference type="Pfam" id="PF13480"/>
    </source>
</evidence>
<dbReference type="SUPFAM" id="SSF55729">
    <property type="entry name" value="Acyl-CoA N-acyltransferases (Nat)"/>
    <property type="match status" value="1"/>
</dbReference>
<dbReference type="eggNOG" id="COG5653">
    <property type="taxonomic scope" value="Bacteria"/>
</dbReference>
<dbReference type="HOGENOM" id="CLU_058581_0_0_5"/>
<dbReference type="RefSeq" id="WP_008330767.1">
    <property type="nucleotide sequence ID" value="NZ_CH902578.1"/>
</dbReference>
<dbReference type="OrthoDB" id="4700839at2"/>
<organism evidence="2 3">
    <name type="scientific">Maritimibacter alkaliphilus HTCC2654</name>
    <dbReference type="NCBI Taxonomy" id="314271"/>
    <lineage>
        <taxon>Bacteria</taxon>
        <taxon>Pseudomonadati</taxon>
        <taxon>Pseudomonadota</taxon>
        <taxon>Alphaproteobacteria</taxon>
        <taxon>Rhodobacterales</taxon>
        <taxon>Roseobacteraceae</taxon>
        <taxon>Maritimibacter</taxon>
    </lineage>
</organism>
<name>A3VE91_9RHOB</name>
<dbReference type="InterPro" id="IPR038740">
    <property type="entry name" value="BioF2-like_GNAT_dom"/>
</dbReference>
<dbReference type="STRING" id="314271.RB2654_09174"/>
<evidence type="ECO:0000313" key="2">
    <source>
        <dbReference type="EMBL" id="EAQ13229.1"/>
    </source>
</evidence>
<evidence type="ECO:0000313" key="3">
    <source>
        <dbReference type="Proteomes" id="UP000002931"/>
    </source>
</evidence>